<sequence length="426" mass="44992">MVRLQRRIAVVGTGYVGLTTGACLAALGHHVVCADIDQGKVDRLRHGLVDILEPGLDELVRRGLAAGNLEFVLGAANAVSADTDVLFLCVPTPMGADGAADLRAVESVLAEVGDLLPAGCAVATKSTVPVGTTDRLRHMVNVPIVANPEFLREGSAVDDFLNPDRIVVGSADREAAQRVGELYAALQAPTLVLDAASAEMVKYAANCFLAVKLSYVNAIAQLCDRVGADVREVTEGMGLDPRIGRSFLRPGPGWGGSCLPKDTNALLHVAESAGLDFALLRAAIEQNDRQRQDVVDRIRQACDGTISGARIGLLGLAFKAGTNDLRDSPAIRIADALIAEGAEVTAHDPAISGELPGMRLVDDPYEAVKGAIAVVVLTEWPEFRTLDWTRVAELMDGFTVVDTRDLLDGADLARVGLRWKAIGRAG</sequence>
<dbReference type="InterPro" id="IPR001732">
    <property type="entry name" value="UDP-Glc/GDP-Man_DH_N"/>
</dbReference>
<comment type="similarity">
    <text evidence="2 7">Belongs to the UDP-glucose/GDP-mannose dehydrogenase family.</text>
</comment>
<dbReference type="InterPro" id="IPR008927">
    <property type="entry name" value="6-PGluconate_DH-like_C_sf"/>
</dbReference>
<evidence type="ECO:0000256" key="5">
    <source>
        <dbReference type="ARBA" id="ARBA00023027"/>
    </source>
</evidence>
<comment type="pathway">
    <text evidence="1">Nucleotide-sugar biosynthesis; UDP-alpha-D-glucuronate biosynthesis; UDP-alpha-D-glucuronate from UDP-alpha-D-glucose: step 1/1.</text>
</comment>
<dbReference type="PANTHER" id="PTHR43750">
    <property type="entry name" value="UDP-GLUCOSE 6-DEHYDROGENASE TUAD"/>
    <property type="match status" value="1"/>
</dbReference>
<dbReference type="SUPFAM" id="SSF52413">
    <property type="entry name" value="UDP-glucose/GDP-mannose dehydrogenase C-terminal domain"/>
    <property type="match status" value="1"/>
</dbReference>
<evidence type="ECO:0000256" key="3">
    <source>
        <dbReference type="ARBA" id="ARBA00012954"/>
    </source>
</evidence>
<evidence type="ECO:0000259" key="8">
    <source>
        <dbReference type="SMART" id="SM00984"/>
    </source>
</evidence>
<dbReference type="InterPro" id="IPR036220">
    <property type="entry name" value="UDP-Glc/GDP-Man_DH_C_sf"/>
</dbReference>
<evidence type="ECO:0000313" key="9">
    <source>
        <dbReference type="EMBL" id="NRN64052.1"/>
    </source>
</evidence>
<evidence type="ECO:0000256" key="2">
    <source>
        <dbReference type="ARBA" id="ARBA00006601"/>
    </source>
</evidence>
<feature type="domain" description="UDP-glucose/GDP-mannose dehydrogenase C-terminal" evidence="8">
    <location>
        <begin position="312"/>
        <end position="409"/>
    </location>
</feature>
<dbReference type="Gene3D" id="1.20.5.100">
    <property type="entry name" value="Cytochrome c1, transmembrane anchor, C-terminal"/>
    <property type="match status" value="1"/>
</dbReference>
<comment type="catalytic activity">
    <reaction evidence="6 7">
        <text>UDP-alpha-D-glucose + 2 NAD(+) + H2O = UDP-alpha-D-glucuronate + 2 NADH + 3 H(+)</text>
        <dbReference type="Rhea" id="RHEA:23596"/>
        <dbReference type="ChEBI" id="CHEBI:15377"/>
        <dbReference type="ChEBI" id="CHEBI:15378"/>
        <dbReference type="ChEBI" id="CHEBI:57540"/>
        <dbReference type="ChEBI" id="CHEBI:57945"/>
        <dbReference type="ChEBI" id="CHEBI:58052"/>
        <dbReference type="ChEBI" id="CHEBI:58885"/>
        <dbReference type="EC" id="1.1.1.22"/>
    </reaction>
</comment>
<dbReference type="PANTHER" id="PTHR43750:SF3">
    <property type="entry name" value="UDP-GLUCOSE 6-DEHYDROGENASE TUAD"/>
    <property type="match status" value="1"/>
</dbReference>
<reference evidence="9 10" key="1">
    <citation type="submission" date="2020-01" db="EMBL/GenBank/DDBJ databases">
        <title>Kibdelosporangium persica a novel Actinomycetes from a hot desert in Iran.</title>
        <authorList>
            <person name="Safaei N."/>
            <person name="Zaburannyi N."/>
            <person name="Mueller R."/>
            <person name="Wink J."/>
        </authorList>
    </citation>
    <scope>NUCLEOTIDE SEQUENCE [LARGE SCALE GENOMIC DNA]</scope>
    <source>
        <strain evidence="9 10">4NS15</strain>
    </source>
</reference>
<dbReference type="PIRSF" id="PIRSF500134">
    <property type="entry name" value="UDPglc_DH_bac"/>
    <property type="match status" value="1"/>
</dbReference>
<dbReference type="SMART" id="SM00984">
    <property type="entry name" value="UDPG_MGDP_dh_C"/>
    <property type="match status" value="1"/>
</dbReference>
<dbReference type="EMBL" id="JAAATY010000002">
    <property type="protein sequence ID" value="NRN64052.1"/>
    <property type="molecule type" value="Genomic_DNA"/>
</dbReference>
<dbReference type="PIRSF" id="PIRSF000124">
    <property type="entry name" value="UDPglc_GDPman_dh"/>
    <property type="match status" value="1"/>
</dbReference>
<organism evidence="9 10">
    <name type="scientific">Kibdelosporangium persicum</name>
    <dbReference type="NCBI Taxonomy" id="2698649"/>
    <lineage>
        <taxon>Bacteria</taxon>
        <taxon>Bacillati</taxon>
        <taxon>Actinomycetota</taxon>
        <taxon>Actinomycetes</taxon>
        <taxon>Pseudonocardiales</taxon>
        <taxon>Pseudonocardiaceae</taxon>
        <taxon>Kibdelosporangium</taxon>
    </lineage>
</organism>
<keyword evidence="10" id="KW-1185">Reference proteome</keyword>
<evidence type="ECO:0000256" key="7">
    <source>
        <dbReference type="PIRNR" id="PIRNR000124"/>
    </source>
</evidence>
<dbReference type="Gene3D" id="3.40.50.720">
    <property type="entry name" value="NAD(P)-binding Rossmann-like Domain"/>
    <property type="match status" value="2"/>
</dbReference>
<dbReference type="SUPFAM" id="SSF48179">
    <property type="entry name" value="6-phosphogluconate dehydrogenase C-terminal domain-like"/>
    <property type="match status" value="1"/>
</dbReference>
<dbReference type="Pfam" id="PF03720">
    <property type="entry name" value="UDPG_MGDP_dh_C"/>
    <property type="match status" value="1"/>
</dbReference>
<dbReference type="PROSITE" id="PS51257">
    <property type="entry name" value="PROKAR_LIPOPROTEIN"/>
    <property type="match status" value="1"/>
</dbReference>
<dbReference type="InterPro" id="IPR028357">
    <property type="entry name" value="UDPglc_DH_bac"/>
</dbReference>
<dbReference type="SUPFAM" id="SSF51735">
    <property type="entry name" value="NAD(P)-binding Rossmann-fold domains"/>
    <property type="match status" value="1"/>
</dbReference>
<evidence type="ECO:0000256" key="6">
    <source>
        <dbReference type="ARBA" id="ARBA00047473"/>
    </source>
</evidence>
<proteinExistence type="inferred from homology"/>
<dbReference type="InterPro" id="IPR014027">
    <property type="entry name" value="UDP-Glc/GDP-Man_DH_C"/>
</dbReference>
<dbReference type="Proteomes" id="UP000763557">
    <property type="component" value="Unassembled WGS sequence"/>
</dbReference>
<dbReference type="Pfam" id="PF03721">
    <property type="entry name" value="UDPG_MGDP_dh_N"/>
    <property type="match status" value="1"/>
</dbReference>
<accession>A0ABX2EZB6</accession>
<dbReference type="InterPro" id="IPR014026">
    <property type="entry name" value="UDP-Glc/GDP-Man_DH_dimer"/>
</dbReference>
<name>A0ABX2EZB6_9PSEU</name>
<keyword evidence="5 7" id="KW-0520">NAD</keyword>
<gene>
    <name evidence="9" type="ORF">GC106_12570</name>
</gene>
<comment type="caution">
    <text evidence="9">The sequence shown here is derived from an EMBL/GenBank/DDBJ whole genome shotgun (WGS) entry which is preliminary data.</text>
</comment>
<dbReference type="Pfam" id="PF00984">
    <property type="entry name" value="UDPG_MGDP_dh"/>
    <property type="match status" value="1"/>
</dbReference>
<dbReference type="InterPro" id="IPR017476">
    <property type="entry name" value="UDP-Glc/GDP-Man"/>
</dbReference>
<dbReference type="EC" id="1.1.1.22" evidence="3 7"/>
<dbReference type="InterPro" id="IPR036291">
    <property type="entry name" value="NAD(P)-bd_dom_sf"/>
</dbReference>
<dbReference type="NCBIfam" id="TIGR03026">
    <property type="entry name" value="NDP-sugDHase"/>
    <property type="match status" value="1"/>
</dbReference>
<evidence type="ECO:0000256" key="1">
    <source>
        <dbReference type="ARBA" id="ARBA00004701"/>
    </source>
</evidence>
<evidence type="ECO:0000313" key="10">
    <source>
        <dbReference type="Proteomes" id="UP000763557"/>
    </source>
</evidence>
<protein>
    <recommendedName>
        <fullName evidence="3 7">UDP-glucose 6-dehydrogenase</fullName>
        <ecNumber evidence="3 7">1.1.1.22</ecNumber>
    </recommendedName>
</protein>
<keyword evidence="4 7" id="KW-0560">Oxidoreductase</keyword>
<evidence type="ECO:0000256" key="4">
    <source>
        <dbReference type="ARBA" id="ARBA00023002"/>
    </source>
</evidence>